<dbReference type="SUPFAM" id="SSF53187">
    <property type="entry name" value="Zn-dependent exopeptidases"/>
    <property type="match status" value="1"/>
</dbReference>
<dbReference type="AlphaFoldDB" id="A0A2P8CYJ5"/>
<protein>
    <submittedName>
        <fullName evidence="3">PDZ domain-containing protein</fullName>
    </submittedName>
</protein>
<dbReference type="Gene3D" id="3.40.630.10">
    <property type="entry name" value="Zn peptidases"/>
    <property type="match status" value="1"/>
</dbReference>
<organism evidence="3 4">
    <name type="scientific">Taibaiella chishuiensis</name>
    <dbReference type="NCBI Taxonomy" id="1434707"/>
    <lineage>
        <taxon>Bacteria</taxon>
        <taxon>Pseudomonadati</taxon>
        <taxon>Bacteroidota</taxon>
        <taxon>Chitinophagia</taxon>
        <taxon>Chitinophagales</taxon>
        <taxon>Chitinophagaceae</taxon>
        <taxon>Taibaiella</taxon>
    </lineage>
</organism>
<evidence type="ECO:0000313" key="3">
    <source>
        <dbReference type="EMBL" id="PSK90039.1"/>
    </source>
</evidence>
<dbReference type="InterPro" id="IPR007484">
    <property type="entry name" value="Peptidase_M28"/>
</dbReference>
<dbReference type="SUPFAM" id="SSF50156">
    <property type="entry name" value="PDZ domain-like"/>
    <property type="match status" value="1"/>
</dbReference>
<dbReference type="PANTHER" id="PTHR12147:SF26">
    <property type="entry name" value="PEPTIDASE M28 DOMAIN-CONTAINING PROTEIN"/>
    <property type="match status" value="1"/>
</dbReference>
<dbReference type="InterPro" id="IPR036034">
    <property type="entry name" value="PDZ_sf"/>
</dbReference>
<feature type="chain" id="PRO_5015173867" evidence="1">
    <location>
        <begin position="27"/>
        <end position="566"/>
    </location>
</feature>
<dbReference type="InterPro" id="IPR001478">
    <property type="entry name" value="PDZ"/>
</dbReference>
<dbReference type="Pfam" id="PF13180">
    <property type="entry name" value="PDZ_2"/>
    <property type="match status" value="1"/>
</dbReference>
<dbReference type="EMBL" id="PYGD01000009">
    <property type="protein sequence ID" value="PSK90039.1"/>
    <property type="molecule type" value="Genomic_DNA"/>
</dbReference>
<dbReference type="Proteomes" id="UP000240572">
    <property type="component" value="Unassembled WGS sequence"/>
</dbReference>
<dbReference type="Gene3D" id="3.50.30.30">
    <property type="match status" value="1"/>
</dbReference>
<dbReference type="InterPro" id="IPR045175">
    <property type="entry name" value="M28_fam"/>
</dbReference>
<dbReference type="PANTHER" id="PTHR12147">
    <property type="entry name" value="METALLOPEPTIDASE M28 FAMILY MEMBER"/>
    <property type="match status" value="1"/>
</dbReference>
<dbReference type="GO" id="GO:0008235">
    <property type="term" value="F:metalloexopeptidase activity"/>
    <property type="evidence" value="ECO:0007669"/>
    <property type="project" value="InterPro"/>
</dbReference>
<dbReference type="Gene3D" id="2.30.42.10">
    <property type="match status" value="1"/>
</dbReference>
<dbReference type="OrthoDB" id="1521787at2"/>
<dbReference type="Pfam" id="PF04389">
    <property type="entry name" value="Peptidase_M28"/>
    <property type="match status" value="1"/>
</dbReference>
<accession>A0A2P8CYJ5</accession>
<reference evidence="3 4" key="1">
    <citation type="submission" date="2018-03" db="EMBL/GenBank/DDBJ databases">
        <title>Genomic Encyclopedia of Type Strains, Phase III (KMG-III): the genomes of soil and plant-associated and newly described type strains.</title>
        <authorList>
            <person name="Whitman W."/>
        </authorList>
    </citation>
    <scope>NUCLEOTIDE SEQUENCE [LARGE SCALE GENOMIC DNA]</scope>
    <source>
        <strain evidence="3 4">CGMCC 1.12700</strain>
    </source>
</reference>
<dbReference type="GO" id="GO:0006508">
    <property type="term" value="P:proteolysis"/>
    <property type="evidence" value="ECO:0007669"/>
    <property type="project" value="InterPro"/>
</dbReference>
<keyword evidence="1" id="KW-0732">Signal</keyword>
<feature type="signal peptide" evidence="1">
    <location>
        <begin position="1"/>
        <end position="26"/>
    </location>
</feature>
<gene>
    <name evidence="3" type="ORF">B0I18_10944</name>
</gene>
<sequence>MHMKRRNWSVAALVTLLALTPAADPAAQIWKKILPDKDKNESAKNDANAEEVIKQLRADIGYLASDQLEGRRTGTKGEALAGMFIEKRMAAIGLVPYGASYRRPFKFEWGKELTPEIRLTIGGKYVSVPEDAFPVGFSGAGTDENYVLPESKEANSPWLIALYETQQDAENPHYDWEKNAFDRARKAIERGATSVLFYDNFGSKYAPVYTKRTDYESLGVPVLVLGKKVYDQYVKDMKVMQPVYMNIAFKKEFRTGTNIVGYINNNATYTAVIGAHYDHLGYGEDGNSRSVDGVKSIHNGADDNASGVAAMLAVATKLKQSSYKKYNYLFIAFSAEELGLLGSKAFVKEKDFQKQKAAYMLNMDMVGRLGPDRKLTVGGVGTSPVWNSVMAAVPSTLKISRDSSGVGPSDHSSFYNDSIPVLFFFTGTHTDYHKPTDDAQKINYSGTKDVVNYVYSIIGGMEKQPAPLFSTTKNSSMGSRTAFKVTLGIMPDYSYQEIGVRVDGVIDDKPAAKAGLKQGDIILQLGDKKINGMQTYMEALGTFKPGDKADVKVKRGPTVQEFKLVF</sequence>
<feature type="domain" description="PDZ" evidence="2">
    <location>
        <begin position="485"/>
        <end position="557"/>
    </location>
</feature>
<comment type="caution">
    <text evidence="3">The sequence shown here is derived from an EMBL/GenBank/DDBJ whole genome shotgun (WGS) entry which is preliminary data.</text>
</comment>
<evidence type="ECO:0000313" key="4">
    <source>
        <dbReference type="Proteomes" id="UP000240572"/>
    </source>
</evidence>
<keyword evidence="4" id="KW-1185">Reference proteome</keyword>
<proteinExistence type="predicted"/>
<evidence type="ECO:0000259" key="2">
    <source>
        <dbReference type="SMART" id="SM00228"/>
    </source>
</evidence>
<evidence type="ECO:0000256" key="1">
    <source>
        <dbReference type="SAM" id="SignalP"/>
    </source>
</evidence>
<dbReference type="SMART" id="SM00228">
    <property type="entry name" value="PDZ"/>
    <property type="match status" value="1"/>
</dbReference>
<name>A0A2P8CYJ5_9BACT</name>